<organism evidence="6 7">
    <name type="scientific">Photobacterium aquae</name>
    <dbReference type="NCBI Taxonomy" id="1195763"/>
    <lineage>
        <taxon>Bacteria</taxon>
        <taxon>Pseudomonadati</taxon>
        <taxon>Pseudomonadota</taxon>
        <taxon>Gammaproteobacteria</taxon>
        <taxon>Vibrionales</taxon>
        <taxon>Vibrionaceae</taxon>
        <taxon>Photobacterium</taxon>
    </lineage>
</organism>
<comment type="caution">
    <text evidence="6">The sequence shown here is derived from an EMBL/GenBank/DDBJ whole genome shotgun (WGS) entry which is preliminary data.</text>
</comment>
<dbReference type="RefSeq" id="WP_047881078.1">
    <property type="nucleotide sequence ID" value="NZ_LDOT01000053.1"/>
</dbReference>
<dbReference type="PANTHER" id="PTHR45138:SF9">
    <property type="entry name" value="DIGUANYLATE CYCLASE DGCM-RELATED"/>
    <property type="match status" value="1"/>
</dbReference>
<evidence type="ECO:0000259" key="5">
    <source>
        <dbReference type="PROSITE" id="PS50887"/>
    </source>
</evidence>
<accession>A0A0J1JHN1</accession>
<dbReference type="STRING" id="1195763.ABT56_22085"/>
<dbReference type="EMBL" id="LDOT01000053">
    <property type="protein sequence ID" value="KLV01452.1"/>
    <property type="molecule type" value="Genomic_DNA"/>
</dbReference>
<comment type="cofactor">
    <cofactor evidence="1">
        <name>Mg(2+)</name>
        <dbReference type="ChEBI" id="CHEBI:18420"/>
    </cofactor>
</comment>
<proteinExistence type="predicted"/>
<dbReference type="PATRIC" id="fig|1195763.3.peg.4736"/>
<keyword evidence="7" id="KW-1185">Reference proteome</keyword>
<dbReference type="InterPro" id="IPR050469">
    <property type="entry name" value="Diguanylate_Cyclase"/>
</dbReference>
<dbReference type="GO" id="GO:0043709">
    <property type="term" value="P:cell adhesion involved in single-species biofilm formation"/>
    <property type="evidence" value="ECO:0007669"/>
    <property type="project" value="TreeGrafter"/>
</dbReference>
<dbReference type="Gene3D" id="3.30.70.270">
    <property type="match status" value="1"/>
</dbReference>
<dbReference type="GO" id="GO:0005886">
    <property type="term" value="C:plasma membrane"/>
    <property type="evidence" value="ECO:0007669"/>
    <property type="project" value="TreeGrafter"/>
</dbReference>
<name>A0A0J1JHN1_9GAMM</name>
<dbReference type="SMART" id="SM00267">
    <property type="entry name" value="GGDEF"/>
    <property type="match status" value="1"/>
</dbReference>
<dbReference type="PROSITE" id="PS50887">
    <property type="entry name" value="GGDEF"/>
    <property type="match status" value="1"/>
</dbReference>
<keyword evidence="4" id="KW-0472">Membrane</keyword>
<reference evidence="6 7" key="1">
    <citation type="submission" date="2015-05" db="EMBL/GenBank/DDBJ databases">
        <title>Photobacterium galathea sp. nov.</title>
        <authorList>
            <person name="Machado H."/>
            <person name="Gram L."/>
        </authorList>
    </citation>
    <scope>NUCLEOTIDE SEQUENCE [LARGE SCALE GENOMIC DNA]</scope>
    <source>
        <strain evidence="6 7">CGMCC 1.12159</strain>
    </source>
</reference>
<evidence type="ECO:0000256" key="3">
    <source>
        <dbReference type="ARBA" id="ARBA00034247"/>
    </source>
</evidence>
<dbReference type="FunFam" id="3.30.70.270:FF:000001">
    <property type="entry name" value="Diguanylate cyclase domain protein"/>
    <property type="match status" value="1"/>
</dbReference>
<comment type="catalytic activity">
    <reaction evidence="3">
        <text>2 GTP = 3',3'-c-di-GMP + 2 diphosphate</text>
        <dbReference type="Rhea" id="RHEA:24898"/>
        <dbReference type="ChEBI" id="CHEBI:33019"/>
        <dbReference type="ChEBI" id="CHEBI:37565"/>
        <dbReference type="ChEBI" id="CHEBI:58805"/>
        <dbReference type="EC" id="2.7.7.65"/>
    </reaction>
</comment>
<dbReference type="GO" id="GO:0052621">
    <property type="term" value="F:diguanylate cyclase activity"/>
    <property type="evidence" value="ECO:0007669"/>
    <property type="project" value="UniProtKB-EC"/>
</dbReference>
<evidence type="ECO:0000313" key="7">
    <source>
        <dbReference type="Proteomes" id="UP000036097"/>
    </source>
</evidence>
<evidence type="ECO:0000256" key="2">
    <source>
        <dbReference type="ARBA" id="ARBA00012528"/>
    </source>
</evidence>
<gene>
    <name evidence="6" type="ORF">ABT56_22085</name>
</gene>
<feature type="transmembrane region" description="Helical" evidence="4">
    <location>
        <begin position="34"/>
        <end position="56"/>
    </location>
</feature>
<keyword evidence="4" id="KW-0812">Transmembrane</keyword>
<keyword evidence="4" id="KW-1133">Transmembrane helix</keyword>
<dbReference type="SUPFAM" id="SSF55073">
    <property type="entry name" value="Nucleotide cyclase"/>
    <property type="match status" value="1"/>
</dbReference>
<dbReference type="CDD" id="cd01949">
    <property type="entry name" value="GGDEF"/>
    <property type="match status" value="1"/>
</dbReference>
<dbReference type="InterPro" id="IPR000160">
    <property type="entry name" value="GGDEF_dom"/>
</dbReference>
<feature type="transmembrane region" description="Helical" evidence="4">
    <location>
        <begin position="62"/>
        <end position="80"/>
    </location>
</feature>
<dbReference type="InterPro" id="IPR043128">
    <property type="entry name" value="Rev_trsase/Diguanyl_cyclase"/>
</dbReference>
<dbReference type="PANTHER" id="PTHR45138">
    <property type="entry name" value="REGULATORY COMPONENTS OF SENSORY TRANSDUCTION SYSTEM"/>
    <property type="match status" value="1"/>
</dbReference>
<dbReference type="EC" id="2.7.7.65" evidence="2"/>
<dbReference type="GO" id="GO:1902201">
    <property type="term" value="P:negative regulation of bacterial-type flagellum-dependent cell motility"/>
    <property type="evidence" value="ECO:0007669"/>
    <property type="project" value="TreeGrafter"/>
</dbReference>
<dbReference type="AlphaFoldDB" id="A0A0J1JHN1"/>
<evidence type="ECO:0000256" key="4">
    <source>
        <dbReference type="SAM" id="Phobius"/>
    </source>
</evidence>
<feature type="transmembrane region" description="Helical" evidence="4">
    <location>
        <begin position="148"/>
        <end position="166"/>
    </location>
</feature>
<feature type="transmembrane region" description="Helical" evidence="4">
    <location>
        <begin position="123"/>
        <end position="141"/>
    </location>
</feature>
<sequence length="379" mass="42572">MHALQYFRQAWSSAHHATSFHIARSLYLSARINILSALWGSIVILWLPADLILLPLDVCERVVVFRVLFGLVLLIIFNISRRSATLKSALQTLYLLILSINLFFICVMWALNLPGQNISIPYGYYLLPVAHIALLSIFPLTIKEAGTLVLITLIASATPFCGIFLIPHSQSSYWFLLMVATAIMMIQLSKLHLMMVMHRQAALDPLTSIYNRGQFLTLAQRVFERCKKDNSPFAIMLIDIDKFKQVNDTWGHSAGDNVLQAFSEFIQNHLRATNLFGRYGGEEFVICIPYTSPEYISLIAERLLNGLAELDITISPLGENINVTASIGISYSEPGDTLFSLIERADVGLYRCKNSGRNCYKIEPLSHSTSEINVIGQVR</sequence>
<dbReference type="Proteomes" id="UP000036097">
    <property type="component" value="Unassembled WGS sequence"/>
</dbReference>
<dbReference type="InterPro" id="IPR029787">
    <property type="entry name" value="Nucleotide_cyclase"/>
</dbReference>
<feature type="transmembrane region" description="Helical" evidence="4">
    <location>
        <begin position="92"/>
        <end position="111"/>
    </location>
</feature>
<feature type="domain" description="GGDEF" evidence="5">
    <location>
        <begin position="231"/>
        <end position="365"/>
    </location>
</feature>
<dbReference type="Pfam" id="PF00990">
    <property type="entry name" value="GGDEF"/>
    <property type="match status" value="1"/>
</dbReference>
<protein>
    <recommendedName>
        <fullName evidence="2">diguanylate cyclase</fullName>
        <ecNumber evidence="2">2.7.7.65</ecNumber>
    </recommendedName>
</protein>
<evidence type="ECO:0000313" key="6">
    <source>
        <dbReference type="EMBL" id="KLV01452.1"/>
    </source>
</evidence>
<feature type="transmembrane region" description="Helical" evidence="4">
    <location>
        <begin position="172"/>
        <end position="189"/>
    </location>
</feature>
<dbReference type="OrthoDB" id="5800589at2"/>
<evidence type="ECO:0000256" key="1">
    <source>
        <dbReference type="ARBA" id="ARBA00001946"/>
    </source>
</evidence>
<dbReference type="NCBIfam" id="TIGR00254">
    <property type="entry name" value="GGDEF"/>
    <property type="match status" value="1"/>
</dbReference>